<keyword evidence="2 8" id="KW-0812">Transmembrane</keyword>
<feature type="non-terminal residue" evidence="11">
    <location>
        <position position="466"/>
    </location>
</feature>
<comment type="similarity">
    <text evidence="8">Belongs to the G-protein coupled receptor 1 family.</text>
</comment>
<evidence type="ECO:0000256" key="6">
    <source>
        <dbReference type="ARBA" id="ARBA00023170"/>
    </source>
</evidence>
<protein>
    <recommendedName>
        <fullName evidence="10">G-protein coupled receptors family 1 profile domain-containing protein</fullName>
    </recommendedName>
</protein>
<dbReference type="PROSITE" id="PS50262">
    <property type="entry name" value="G_PROTEIN_RECEP_F1_2"/>
    <property type="match status" value="2"/>
</dbReference>
<evidence type="ECO:0000256" key="3">
    <source>
        <dbReference type="ARBA" id="ARBA00022989"/>
    </source>
</evidence>
<reference evidence="11 12" key="1">
    <citation type="submission" date="2022-05" db="EMBL/GenBank/DDBJ databases">
        <authorList>
            <consortium name="Genoscope - CEA"/>
            <person name="William W."/>
        </authorList>
    </citation>
    <scope>NUCLEOTIDE SEQUENCE [LARGE SCALE GENOMIC DNA]</scope>
</reference>
<keyword evidence="3 9" id="KW-1133">Transmembrane helix</keyword>
<dbReference type="GO" id="GO:0005886">
    <property type="term" value="C:plasma membrane"/>
    <property type="evidence" value="ECO:0007669"/>
    <property type="project" value="TreeGrafter"/>
</dbReference>
<keyword evidence="12" id="KW-1185">Reference proteome</keyword>
<feature type="domain" description="G-protein coupled receptors family 1 profile" evidence="10">
    <location>
        <begin position="1"/>
        <end position="98"/>
    </location>
</feature>
<evidence type="ECO:0000256" key="8">
    <source>
        <dbReference type="RuleBase" id="RU000688"/>
    </source>
</evidence>
<dbReference type="SMART" id="SM01381">
    <property type="entry name" value="7TM_GPCR_Srsx"/>
    <property type="match status" value="1"/>
</dbReference>
<evidence type="ECO:0000256" key="2">
    <source>
        <dbReference type="ARBA" id="ARBA00022692"/>
    </source>
</evidence>
<keyword evidence="6 8" id="KW-0675">Receptor</keyword>
<dbReference type="EMBL" id="CALNXJ010000019">
    <property type="protein sequence ID" value="CAH3123127.1"/>
    <property type="molecule type" value="Genomic_DNA"/>
</dbReference>
<dbReference type="PANTHER" id="PTHR45695">
    <property type="entry name" value="LEUCOKININ RECEPTOR-RELATED"/>
    <property type="match status" value="1"/>
</dbReference>
<proteinExistence type="inferred from homology"/>
<dbReference type="GO" id="GO:0004930">
    <property type="term" value="F:G protein-coupled receptor activity"/>
    <property type="evidence" value="ECO:0007669"/>
    <property type="project" value="UniProtKB-KW"/>
</dbReference>
<dbReference type="InterPro" id="IPR017452">
    <property type="entry name" value="GPCR_Rhodpsn_7TM"/>
</dbReference>
<feature type="transmembrane region" description="Helical" evidence="9">
    <location>
        <begin position="387"/>
        <end position="407"/>
    </location>
</feature>
<comment type="subcellular location">
    <subcellularLocation>
        <location evidence="1">Membrane</location>
        <topology evidence="1">Multi-pass membrane protein</topology>
    </subcellularLocation>
</comment>
<feature type="domain" description="G-protein coupled receptors family 1 profile" evidence="10">
    <location>
        <begin position="184"/>
        <end position="443"/>
    </location>
</feature>
<dbReference type="PRINTS" id="PR00237">
    <property type="entry name" value="GPCRRHODOPSN"/>
</dbReference>
<evidence type="ECO:0000313" key="12">
    <source>
        <dbReference type="Proteomes" id="UP001159428"/>
    </source>
</evidence>
<organism evidence="11 12">
    <name type="scientific">Pocillopora meandrina</name>
    <dbReference type="NCBI Taxonomy" id="46732"/>
    <lineage>
        <taxon>Eukaryota</taxon>
        <taxon>Metazoa</taxon>
        <taxon>Cnidaria</taxon>
        <taxon>Anthozoa</taxon>
        <taxon>Hexacorallia</taxon>
        <taxon>Scleractinia</taxon>
        <taxon>Astrocoeniina</taxon>
        <taxon>Pocilloporidae</taxon>
        <taxon>Pocillopora</taxon>
    </lineage>
</organism>
<feature type="transmembrane region" description="Helical" evidence="9">
    <location>
        <begin position="427"/>
        <end position="446"/>
    </location>
</feature>
<feature type="transmembrane region" description="Helical" evidence="9">
    <location>
        <begin position="205"/>
        <end position="227"/>
    </location>
</feature>
<evidence type="ECO:0000256" key="4">
    <source>
        <dbReference type="ARBA" id="ARBA00023040"/>
    </source>
</evidence>
<name>A0AAU9WRP8_9CNID</name>
<feature type="transmembrane region" description="Helical" evidence="9">
    <location>
        <begin position="172"/>
        <end position="193"/>
    </location>
</feature>
<evidence type="ECO:0000256" key="9">
    <source>
        <dbReference type="SAM" id="Phobius"/>
    </source>
</evidence>
<dbReference type="Proteomes" id="UP001159428">
    <property type="component" value="Unassembled WGS sequence"/>
</dbReference>
<evidence type="ECO:0000256" key="5">
    <source>
        <dbReference type="ARBA" id="ARBA00023136"/>
    </source>
</evidence>
<feature type="transmembrane region" description="Helical" evidence="9">
    <location>
        <begin position="335"/>
        <end position="359"/>
    </location>
</feature>
<evidence type="ECO:0000313" key="11">
    <source>
        <dbReference type="EMBL" id="CAH3123127.1"/>
    </source>
</evidence>
<keyword evidence="7 8" id="KW-0807">Transducer</keyword>
<gene>
    <name evidence="11" type="ORF">PMEA_00009492</name>
</gene>
<dbReference type="AlphaFoldDB" id="A0AAU9WRP8"/>
<feature type="transmembrane region" description="Helical" evidence="9">
    <location>
        <begin position="78"/>
        <end position="101"/>
    </location>
</feature>
<dbReference type="PANTHER" id="PTHR45695:SF9">
    <property type="entry name" value="LEUCOKININ RECEPTOR"/>
    <property type="match status" value="1"/>
</dbReference>
<keyword evidence="5 9" id="KW-0472">Membrane</keyword>
<dbReference type="SUPFAM" id="SSF81321">
    <property type="entry name" value="Family A G protein-coupled receptor-like"/>
    <property type="match status" value="2"/>
</dbReference>
<dbReference type="Pfam" id="PF00001">
    <property type="entry name" value="7tm_1"/>
    <property type="match status" value="2"/>
</dbReference>
<dbReference type="InterPro" id="IPR000276">
    <property type="entry name" value="GPCR_Rhodpsn"/>
</dbReference>
<evidence type="ECO:0000256" key="1">
    <source>
        <dbReference type="ARBA" id="ARBA00004141"/>
    </source>
</evidence>
<sequence length="466" mass="53138">MASITIVVYTIICRKLWLRKIPGNVTTANLAAAQKSKRKVVRLLVVIVLVFAICWFPSYVDHYIWFVRPELSNSLPGEVQLCFLWLGHANSAINPCLYILLNSKFREELVTIITCKERQNRLITYAQSANITCLYVTPIVSSYSSETKVLPDQNSVTTKLLYPTGLKIGMTLAYAVIFVFALLGNSFGLFVVLKKSSPVGRITSLFIANMAAADLLLTCTVMPYQVAFFYRGGTWFGGAFGTATCKLFSYVVTVSIAATVLTMLVISIDRFHAIFYPLKRRLFRKPKILSTIVWLLSLILMIPYPLYSVVELNTGQNAYKCSQLSSKTDQDVIKIFHVCLFTTLYALPLFFLVLLHLLICRKLWLRKIPGNVSRDSRTAADRSKRKIARLLIIIVVLFALCWFPTYVNHYFWFIRQESKLPIGFEFFFLWLAHANSAINPCLYIMFNDHLRSTLISTLKSCFCRRC</sequence>
<feature type="transmembrane region" description="Helical" evidence="9">
    <location>
        <begin position="288"/>
        <end position="307"/>
    </location>
</feature>
<comment type="caution">
    <text evidence="11">The sequence shown here is derived from an EMBL/GenBank/DDBJ whole genome shotgun (WGS) entry which is preliminary data.</text>
</comment>
<feature type="transmembrane region" description="Helical" evidence="9">
    <location>
        <begin position="247"/>
        <end position="268"/>
    </location>
</feature>
<keyword evidence="4 8" id="KW-0297">G-protein coupled receptor</keyword>
<evidence type="ECO:0000259" key="10">
    <source>
        <dbReference type="PROSITE" id="PS50262"/>
    </source>
</evidence>
<dbReference type="PROSITE" id="PS00237">
    <property type="entry name" value="G_PROTEIN_RECEP_F1_1"/>
    <property type="match status" value="1"/>
</dbReference>
<feature type="transmembrane region" description="Helical" evidence="9">
    <location>
        <begin position="122"/>
        <end position="141"/>
    </location>
</feature>
<dbReference type="Gene3D" id="1.20.1070.10">
    <property type="entry name" value="Rhodopsin 7-helix transmembrane proteins"/>
    <property type="match status" value="2"/>
</dbReference>
<evidence type="ECO:0000256" key="7">
    <source>
        <dbReference type="ARBA" id="ARBA00023224"/>
    </source>
</evidence>
<accession>A0AAU9WRP8</accession>
<feature type="transmembrane region" description="Helical" evidence="9">
    <location>
        <begin position="40"/>
        <end position="58"/>
    </location>
</feature>
<dbReference type="FunFam" id="1.20.1070.10:FF:000291">
    <property type="entry name" value="Predicted protein"/>
    <property type="match status" value="1"/>
</dbReference>